<dbReference type="PATRIC" id="fig|1608994.3.peg.3476"/>
<dbReference type="AlphaFoldDB" id="A0A0J6IF05"/>
<dbReference type="OrthoDB" id="962301at2"/>
<dbReference type="EMBL" id="JYLF01000005">
    <property type="protein sequence ID" value="KMN13200.1"/>
    <property type="molecule type" value="Genomic_DNA"/>
</dbReference>
<dbReference type="STRING" id="1608994.TU86_14095"/>
<gene>
    <name evidence="6" type="ORF">TU86_14095</name>
</gene>
<feature type="domain" description="Zinc finger DksA/TraR C4-type" evidence="5">
    <location>
        <begin position="37"/>
        <end position="71"/>
    </location>
</feature>
<reference evidence="6 7" key="1">
    <citation type="submission" date="2015-02" db="EMBL/GenBank/DDBJ databases">
        <title>Pseudomonas helleri sp. nov. and Pseudomonas weihenstephanensis sp. nov., isolated from raw cows milk.</title>
        <authorList>
            <person name="von Neubeck M."/>
            <person name="Huptas C."/>
            <person name="Wenning M."/>
            <person name="Scherer S."/>
        </authorList>
    </citation>
    <scope>NUCLEOTIDE SEQUENCE [LARGE SCALE GENOMIC DNA]</scope>
    <source>
        <strain evidence="6 7">DSM 29166</strain>
    </source>
</reference>
<keyword evidence="2" id="KW-0863">Zinc-finger</keyword>
<evidence type="ECO:0000256" key="1">
    <source>
        <dbReference type="ARBA" id="ARBA00022723"/>
    </source>
</evidence>
<evidence type="ECO:0000256" key="2">
    <source>
        <dbReference type="ARBA" id="ARBA00022771"/>
    </source>
</evidence>
<comment type="caution">
    <text evidence="6">The sequence shown here is derived from an EMBL/GenBank/DDBJ whole genome shotgun (WGS) entry which is preliminary data.</text>
</comment>
<dbReference type="Pfam" id="PF01258">
    <property type="entry name" value="zf-dskA_traR"/>
    <property type="match status" value="1"/>
</dbReference>
<evidence type="ECO:0000259" key="5">
    <source>
        <dbReference type="Pfam" id="PF01258"/>
    </source>
</evidence>
<evidence type="ECO:0000256" key="3">
    <source>
        <dbReference type="ARBA" id="ARBA00022833"/>
    </source>
</evidence>
<keyword evidence="3" id="KW-0862">Zinc</keyword>
<dbReference type="SUPFAM" id="SSF57716">
    <property type="entry name" value="Glucocorticoid receptor-like (DNA-binding domain)"/>
    <property type="match status" value="1"/>
</dbReference>
<evidence type="ECO:0000256" key="4">
    <source>
        <dbReference type="PROSITE-ProRule" id="PRU00510"/>
    </source>
</evidence>
<accession>A0A0J6IF05</accession>
<evidence type="ECO:0000313" key="6">
    <source>
        <dbReference type="EMBL" id="KMN13200.1"/>
    </source>
</evidence>
<dbReference type="RefSeq" id="WP_048364926.1">
    <property type="nucleotide sequence ID" value="NZ_JYLF01000005.1"/>
</dbReference>
<feature type="zinc finger region" description="dksA C4-type" evidence="4">
    <location>
        <begin position="41"/>
        <end position="65"/>
    </location>
</feature>
<organism evidence="6 7">
    <name type="scientific">Pseudomonas weihenstephanensis</name>
    <dbReference type="NCBI Taxonomy" id="1608994"/>
    <lineage>
        <taxon>Bacteria</taxon>
        <taxon>Pseudomonadati</taxon>
        <taxon>Pseudomonadota</taxon>
        <taxon>Gammaproteobacteria</taxon>
        <taxon>Pseudomonadales</taxon>
        <taxon>Pseudomonadaceae</taxon>
        <taxon>Pseudomonas</taxon>
    </lineage>
</organism>
<name>A0A0J6IF05_9PSED</name>
<dbReference type="Proteomes" id="UP000036325">
    <property type="component" value="Unassembled WGS sequence"/>
</dbReference>
<keyword evidence="1" id="KW-0479">Metal-binding</keyword>
<evidence type="ECO:0000313" key="7">
    <source>
        <dbReference type="Proteomes" id="UP000036325"/>
    </source>
</evidence>
<sequence>MADDVDLANDYADEFLQRALARCALEKRQREANATSSTGFCVDCDDAIPLLRQQAVQGCETCISCEELRERRR</sequence>
<dbReference type="InterPro" id="IPR000962">
    <property type="entry name" value="Znf_DskA_TraR"/>
</dbReference>
<dbReference type="GO" id="GO:0008270">
    <property type="term" value="F:zinc ion binding"/>
    <property type="evidence" value="ECO:0007669"/>
    <property type="project" value="UniProtKB-KW"/>
</dbReference>
<dbReference type="PROSITE" id="PS51128">
    <property type="entry name" value="ZF_DKSA_2"/>
    <property type="match status" value="1"/>
</dbReference>
<protein>
    <submittedName>
        <fullName evidence="6">Transcriptional regulator</fullName>
    </submittedName>
</protein>
<proteinExistence type="predicted"/>